<dbReference type="Gene3D" id="1.10.1170.10">
    <property type="entry name" value="Inhibitor Of Apoptosis Protein (2mihbC-IAP-1), Chain A"/>
    <property type="match status" value="3"/>
</dbReference>
<accession>A0A8K0CBF4</accession>
<dbReference type="PANTHER" id="PTHR10044:SF174">
    <property type="entry name" value="DEATH-ASSOCIATED INHIBITOR OF APOPTOSIS 1"/>
    <property type="match status" value="1"/>
</dbReference>
<dbReference type="GO" id="GO:0043027">
    <property type="term" value="F:cysteine-type endopeptidase inhibitor activity involved in apoptotic process"/>
    <property type="evidence" value="ECO:0007669"/>
    <property type="project" value="TreeGrafter"/>
</dbReference>
<dbReference type="GO" id="GO:0005634">
    <property type="term" value="C:nucleus"/>
    <property type="evidence" value="ECO:0007669"/>
    <property type="project" value="TreeGrafter"/>
</dbReference>
<dbReference type="Pfam" id="PF00653">
    <property type="entry name" value="BIR"/>
    <property type="match status" value="1"/>
</dbReference>
<dbReference type="CDD" id="cd00022">
    <property type="entry name" value="BIR"/>
    <property type="match status" value="2"/>
</dbReference>
<evidence type="ECO:0000313" key="2">
    <source>
        <dbReference type="EMBL" id="KAF2883024.1"/>
    </source>
</evidence>
<feature type="compositionally biased region" description="Polar residues" evidence="1">
    <location>
        <begin position="255"/>
        <end position="270"/>
    </location>
</feature>
<organism evidence="2 3">
    <name type="scientific">Ignelater luminosus</name>
    <name type="common">Cucubano</name>
    <name type="synonym">Pyrophorus luminosus</name>
    <dbReference type="NCBI Taxonomy" id="2038154"/>
    <lineage>
        <taxon>Eukaryota</taxon>
        <taxon>Metazoa</taxon>
        <taxon>Ecdysozoa</taxon>
        <taxon>Arthropoda</taxon>
        <taxon>Hexapoda</taxon>
        <taxon>Insecta</taxon>
        <taxon>Pterygota</taxon>
        <taxon>Neoptera</taxon>
        <taxon>Endopterygota</taxon>
        <taxon>Coleoptera</taxon>
        <taxon>Polyphaga</taxon>
        <taxon>Elateriformia</taxon>
        <taxon>Elateroidea</taxon>
        <taxon>Elateridae</taxon>
        <taxon>Agrypninae</taxon>
        <taxon>Pyrophorini</taxon>
        <taxon>Ignelater</taxon>
    </lineage>
</organism>
<dbReference type="GO" id="GO:0043066">
    <property type="term" value="P:negative regulation of apoptotic process"/>
    <property type="evidence" value="ECO:0007669"/>
    <property type="project" value="TreeGrafter"/>
</dbReference>
<dbReference type="GO" id="GO:0061630">
    <property type="term" value="F:ubiquitin protein ligase activity"/>
    <property type="evidence" value="ECO:0007669"/>
    <property type="project" value="TreeGrafter"/>
</dbReference>
<dbReference type="PROSITE" id="PS50143">
    <property type="entry name" value="BIR_REPEAT_2"/>
    <property type="match status" value="2"/>
</dbReference>
<name>A0A8K0CBF4_IGNLU</name>
<dbReference type="GO" id="GO:0051726">
    <property type="term" value="P:regulation of cell cycle"/>
    <property type="evidence" value="ECO:0007669"/>
    <property type="project" value="TreeGrafter"/>
</dbReference>
<reference evidence="2" key="1">
    <citation type="submission" date="2019-08" db="EMBL/GenBank/DDBJ databases">
        <title>The genome of the North American firefly Photinus pyralis.</title>
        <authorList>
            <consortium name="Photinus pyralis genome working group"/>
            <person name="Fallon T.R."/>
            <person name="Sander Lower S.E."/>
            <person name="Weng J.-K."/>
        </authorList>
    </citation>
    <scope>NUCLEOTIDE SEQUENCE</scope>
    <source>
        <strain evidence="2">TRF0915ILg1</strain>
        <tissue evidence="2">Whole body</tissue>
    </source>
</reference>
<dbReference type="SMART" id="SM00238">
    <property type="entry name" value="BIR"/>
    <property type="match status" value="2"/>
</dbReference>
<dbReference type="SUPFAM" id="SSF57924">
    <property type="entry name" value="Inhibitor of apoptosis (IAP) repeat"/>
    <property type="match status" value="2"/>
</dbReference>
<dbReference type="GO" id="GO:0031398">
    <property type="term" value="P:positive regulation of protein ubiquitination"/>
    <property type="evidence" value="ECO:0007669"/>
    <property type="project" value="TreeGrafter"/>
</dbReference>
<dbReference type="GO" id="GO:0005737">
    <property type="term" value="C:cytoplasm"/>
    <property type="evidence" value="ECO:0007669"/>
    <property type="project" value="TreeGrafter"/>
</dbReference>
<dbReference type="EMBL" id="VTPC01090570">
    <property type="protein sequence ID" value="KAF2883024.1"/>
    <property type="molecule type" value="Genomic_DNA"/>
</dbReference>
<sequence>MTTAVENFHNRSHFDSYTNYEASKNVPNQMYREAERLRSYDNWPLDFIDPKTLAKAGFYYTNKNDLVRCAFCKIEIMKWQRSDNVLSEHRRWSENCPLINGVYCGNIPLDNSNSFLPQTMDNKKFHGIELRPNSFPEWGPINLNSKLTFHKFDHSKYGPRHPEYQCLENRLKSFMQWPPSIKQKPEQLAAAGFYYNDWADDDDPWEQHAKWSSRCSFLRSQKSADYISEVCSRQKPILTPEQVLELEVDYNNKIPSSKMTSNDRSPASVTRKSEDNQTKEVTAKEKSNNLCKLCDLKEKCILFFPCRHIVVCEDCSSSLSSCLTCNKPLLAAVKVAVSIS</sequence>
<dbReference type="Proteomes" id="UP000801492">
    <property type="component" value="Unassembled WGS sequence"/>
</dbReference>
<gene>
    <name evidence="2" type="ORF">ILUMI_23162</name>
</gene>
<dbReference type="Gene3D" id="3.30.40.10">
    <property type="entry name" value="Zinc/RING finger domain, C3HC4 (zinc finger)"/>
    <property type="match status" value="1"/>
</dbReference>
<comment type="caution">
    <text evidence="2">The sequence shown here is derived from an EMBL/GenBank/DDBJ whole genome shotgun (WGS) entry which is preliminary data.</text>
</comment>
<proteinExistence type="predicted"/>
<dbReference type="InterPro" id="IPR050784">
    <property type="entry name" value="IAP"/>
</dbReference>
<feature type="compositionally biased region" description="Basic and acidic residues" evidence="1">
    <location>
        <begin position="271"/>
        <end position="281"/>
    </location>
</feature>
<keyword evidence="3" id="KW-1185">Reference proteome</keyword>
<evidence type="ECO:0000313" key="3">
    <source>
        <dbReference type="Proteomes" id="UP000801492"/>
    </source>
</evidence>
<dbReference type="InterPro" id="IPR013083">
    <property type="entry name" value="Znf_RING/FYVE/PHD"/>
</dbReference>
<dbReference type="InterPro" id="IPR001370">
    <property type="entry name" value="BIR_rpt"/>
</dbReference>
<dbReference type="PANTHER" id="PTHR10044">
    <property type="entry name" value="INHIBITOR OF APOPTOSIS"/>
    <property type="match status" value="1"/>
</dbReference>
<dbReference type="AlphaFoldDB" id="A0A8K0CBF4"/>
<feature type="region of interest" description="Disordered" evidence="1">
    <location>
        <begin position="255"/>
        <end position="281"/>
    </location>
</feature>
<dbReference type="Pfam" id="PF13920">
    <property type="entry name" value="zf-C3HC4_3"/>
    <property type="match status" value="1"/>
</dbReference>
<protein>
    <submittedName>
        <fullName evidence="2">Uncharacterized protein</fullName>
    </submittedName>
</protein>
<dbReference type="OrthoDB" id="5855668at2759"/>
<evidence type="ECO:0000256" key="1">
    <source>
        <dbReference type="SAM" id="MobiDB-lite"/>
    </source>
</evidence>